<feature type="transmembrane region" description="Helical" evidence="1">
    <location>
        <begin position="51"/>
        <end position="75"/>
    </location>
</feature>
<feature type="transmembrane region" description="Helical" evidence="1">
    <location>
        <begin position="130"/>
        <end position="151"/>
    </location>
</feature>
<name>A0A7K0CLH3_9ACTN</name>
<proteinExistence type="predicted"/>
<keyword evidence="3" id="KW-1185">Reference proteome</keyword>
<dbReference type="AlphaFoldDB" id="A0A7K0CLH3"/>
<feature type="transmembrane region" description="Helical" evidence="1">
    <location>
        <begin position="163"/>
        <end position="181"/>
    </location>
</feature>
<gene>
    <name evidence="2" type="ORF">SRB5_45020</name>
</gene>
<evidence type="ECO:0000256" key="1">
    <source>
        <dbReference type="SAM" id="Phobius"/>
    </source>
</evidence>
<keyword evidence="1" id="KW-0812">Transmembrane</keyword>
<evidence type="ECO:0000313" key="2">
    <source>
        <dbReference type="EMBL" id="MQY14338.1"/>
    </source>
</evidence>
<comment type="caution">
    <text evidence="2">The sequence shown here is derived from an EMBL/GenBank/DDBJ whole genome shotgun (WGS) entry which is preliminary data.</text>
</comment>
<protein>
    <submittedName>
        <fullName evidence="2">Uncharacterized protein</fullName>
    </submittedName>
</protein>
<dbReference type="OrthoDB" id="3393054at2"/>
<dbReference type="Proteomes" id="UP000466345">
    <property type="component" value="Unassembled WGS sequence"/>
</dbReference>
<reference evidence="2 3" key="1">
    <citation type="submission" date="2019-10" db="EMBL/GenBank/DDBJ databases">
        <title>Streptomyces smaragdinus sp. nov. and Streptomyces fabii sp. nov., isolated from the gut of fungus growing-termite Macrotermes natalensis.</title>
        <authorList>
            <person name="Schwitalla J."/>
            <person name="Benndorf R."/>
            <person name="Martin K."/>
            <person name="De Beer W."/>
            <person name="Kaster A.-K."/>
            <person name="Vollmers J."/>
            <person name="Poulsen M."/>
            <person name="Beemelmanns C."/>
        </authorList>
    </citation>
    <scope>NUCLEOTIDE SEQUENCE [LARGE SCALE GENOMIC DNA]</scope>
    <source>
        <strain evidence="2 3">RB5</strain>
    </source>
</reference>
<dbReference type="EMBL" id="WEGJ01000020">
    <property type="protein sequence ID" value="MQY14338.1"/>
    <property type="molecule type" value="Genomic_DNA"/>
</dbReference>
<organism evidence="2 3">
    <name type="scientific">Streptomyces smaragdinus</name>
    <dbReference type="NCBI Taxonomy" id="2585196"/>
    <lineage>
        <taxon>Bacteria</taxon>
        <taxon>Bacillati</taxon>
        <taxon>Actinomycetota</taxon>
        <taxon>Actinomycetes</taxon>
        <taxon>Kitasatosporales</taxon>
        <taxon>Streptomycetaceae</taxon>
        <taxon>Streptomyces</taxon>
    </lineage>
</organism>
<sequence length="294" mass="30780">MRAGGKTWARTGLRYGGALLASWAVLCVEALTALVVWVTVSLRYEPPPGNYAVGGIFYLIAVPLAGALVTGTVVLAAVRLSRWSAHRRLRRETWRWLAATTLLVVTAVVVAFGVVLPLPVGESPAWAGVGWTWLGSAAAVLPAALVARAALNERWVATGASTGGAVALLVATVVTGVALYATDVLTAWEAPQLTGAELAGTWSDGDGGVLTLTADGTLTAKGVAEYDSAERTGRCDGTGTWRDAGKSGDLQALDLSIPGCRLGDWTVAGTRDEPTVHVWTGGYTGEWYILHRDR</sequence>
<feature type="transmembrane region" description="Helical" evidence="1">
    <location>
        <begin position="96"/>
        <end position="118"/>
    </location>
</feature>
<keyword evidence="1" id="KW-1133">Transmembrane helix</keyword>
<keyword evidence="1" id="KW-0472">Membrane</keyword>
<accession>A0A7K0CLH3</accession>
<dbReference type="RefSeq" id="WP_153454922.1">
    <property type="nucleotide sequence ID" value="NZ_WEGJ01000020.1"/>
</dbReference>
<evidence type="ECO:0000313" key="3">
    <source>
        <dbReference type="Proteomes" id="UP000466345"/>
    </source>
</evidence>
<feature type="transmembrane region" description="Helical" evidence="1">
    <location>
        <begin position="12"/>
        <end position="39"/>
    </location>
</feature>